<dbReference type="InterPro" id="IPR011856">
    <property type="entry name" value="tRNA_endonuc-like_dom_sf"/>
</dbReference>
<dbReference type="RefSeq" id="WP_110131241.1">
    <property type="nucleotide sequence ID" value="NZ_QHJQ01000006.1"/>
</dbReference>
<accession>A0A317ZEL5</accession>
<gene>
    <name evidence="2" type="ORF">DDZ13_09605</name>
</gene>
<keyword evidence="3" id="KW-1185">Reference proteome</keyword>
<reference evidence="2 3" key="1">
    <citation type="submission" date="2018-05" db="EMBL/GenBank/DDBJ databases">
        <title>Coraliomargarita sinensis sp. nov., isolated from a marine solar saltern.</title>
        <authorList>
            <person name="Zhou L.Y."/>
        </authorList>
    </citation>
    <scope>NUCLEOTIDE SEQUENCE [LARGE SCALE GENOMIC DNA]</scope>
    <source>
        <strain evidence="2 3">WN38</strain>
    </source>
</reference>
<organism evidence="2 3">
    <name type="scientific">Coraliomargarita sinensis</name>
    <dbReference type="NCBI Taxonomy" id="2174842"/>
    <lineage>
        <taxon>Bacteria</taxon>
        <taxon>Pseudomonadati</taxon>
        <taxon>Verrucomicrobiota</taxon>
        <taxon>Opitutia</taxon>
        <taxon>Puniceicoccales</taxon>
        <taxon>Coraliomargaritaceae</taxon>
        <taxon>Coraliomargarita</taxon>
    </lineage>
</organism>
<dbReference type="AlphaFoldDB" id="A0A317ZEL5"/>
<protein>
    <recommendedName>
        <fullName evidence="1">DUF4268 domain-containing protein</fullName>
    </recommendedName>
</protein>
<evidence type="ECO:0000259" key="1">
    <source>
        <dbReference type="Pfam" id="PF14088"/>
    </source>
</evidence>
<dbReference type="Proteomes" id="UP000247099">
    <property type="component" value="Unassembled WGS sequence"/>
</dbReference>
<dbReference type="OrthoDB" id="570199at2"/>
<evidence type="ECO:0000313" key="3">
    <source>
        <dbReference type="Proteomes" id="UP000247099"/>
    </source>
</evidence>
<dbReference type="Gene3D" id="3.40.1350.10">
    <property type="match status" value="1"/>
</dbReference>
<evidence type="ECO:0000313" key="2">
    <source>
        <dbReference type="EMBL" id="PXA03885.1"/>
    </source>
</evidence>
<dbReference type="Pfam" id="PF14088">
    <property type="entry name" value="DUF4268"/>
    <property type="match status" value="1"/>
</dbReference>
<dbReference type="EMBL" id="QHJQ01000006">
    <property type="protein sequence ID" value="PXA03885.1"/>
    <property type="molecule type" value="Genomic_DNA"/>
</dbReference>
<dbReference type="GO" id="GO:0003676">
    <property type="term" value="F:nucleic acid binding"/>
    <property type="evidence" value="ECO:0007669"/>
    <property type="project" value="InterPro"/>
</dbReference>
<comment type="caution">
    <text evidence="2">The sequence shown here is derived from an EMBL/GenBank/DDBJ whole genome shotgun (WGS) entry which is preliminary data.</text>
</comment>
<sequence>MFQINATSNEIVQLVPKRFSDLGFTERGHLQEWIAKMPESLGEELLIIQKEFDGFDETRERLDLLALDKQGDLVVIENKLDDSGRDVVWQALKYASYCSSLSKSQIAEIYQAYLDQNGEEGNARERIVEFLGASDFDEVLINEGVGQRLIFVSANFRREVTSTAMWLLENQIRLQCFKATPYQQGNQLFLTLDQIIPTPEEAEFRVGISEKKKEQKTAAKSQAVSLELRPRFWTRTLEAMEAAGVQRYATVSPSKDHWLSCGSGLGGVIYSLIFSKKEIRVEIYMSANDAATNKAVFDQFYENKEAIENRFGHKLEWQRLDDKKASRVKYSLAVDGYDEENWEMMIDWLVEHFPKLEKAFRPEIEKVKRSR</sequence>
<proteinExistence type="predicted"/>
<dbReference type="InParanoid" id="A0A317ZEL5"/>
<feature type="domain" description="DUF4268" evidence="1">
    <location>
        <begin position="228"/>
        <end position="362"/>
    </location>
</feature>
<dbReference type="InterPro" id="IPR025364">
    <property type="entry name" value="DUF4268"/>
</dbReference>
<name>A0A317ZEL5_9BACT</name>